<keyword evidence="8 12" id="KW-0496">Mitochondrion</keyword>
<dbReference type="GO" id="GO:0005743">
    <property type="term" value="C:mitochondrial inner membrane"/>
    <property type="evidence" value="ECO:0007669"/>
    <property type="project" value="UniProtKB-SubCell"/>
</dbReference>
<comment type="similarity">
    <text evidence="2 12">Belongs to the UQCRB/QCR7 family.</text>
</comment>
<keyword evidence="6 12" id="KW-0999">Mitochondrion inner membrane</keyword>
<evidence type="ECO:0000256" key="4">
    <source>
        <dbReference type="ARBA" id="ARBA00022448"/>
    </source>
</evidence>
<evidence type="ECO:0000313" key="13">
    <source>
        <dbReference type="EMBL" id="KAF3426041.1"/>
    </source>
</evidence>
<accession>A0A833VNP8</accession>
<dbReference type="Pfam" id="PF02271">
    <property type="entry name" value="UCR_14kD"/>
    <property type="match status" value="1"/>
</dbReference>
<evidence type="ECO:0000256" key="7">
    <source>
        <dbReference type="ARBA" id="ARBA00022982"/>
    </source>
</evidence>
<dbReference type="GO" id="GO:0006122">
    <property type="term" value="P:mitochondrial electron transport, ubiquinol to cytochrome c"/>
    <property type="evidence" value="ECO:0007669"/>
    <property type="project" value="InterPro"/>
</dbReference>
<dbReference type="Proteomes" id="UP000655588">
    <property type="component" value="Unassembled WGS sequence"/>
</dbReference>
<reference evidence="13" key="1">
    <citation type="submission" date="2019-11" db="EMBL/GenBank/DDBJ databases">
        <title>The nuclear and mitochondrial genomes of Frieseomelitta varia - a highly eusocial stingless bee (Meliponini) with a permanently sterile worker caste.</title>
        <authorList>
            <person name="Freitas F.C.P."/>
            <person name="Lourenco A.P."/>
            <person name="Nunes F.M.F."/>
            <person name="Paschoal A.R."/>
            <person name="Abreu F.C.P."/>
            <person name="Barbin F.O."/>
            <person name="Bataglia L."/>
            <person name="Cardoso-Junior C.A.M."/>
            <person name="Cervoni M.S."/>
            <person name="Silva S.R."/>
            <person name="Dalarmi F."/>
            <person name="Del Lama M.A."/>
            <person name="Depintor T.S."/>
            <person name="Ferreira K.M."/>
            <person name="Goria P.S."/>
            <person name="Jaskot M.C."/>
            <person name="Lago D.C."/>
            <person name="Luna-Lucena D."/>
            <person name="Moda L.M."/>
            <person name="Nascimento L."/>
            <person name="Pedrino M."/>
            <person name="Rabico F.O."/>
            <person name="Sanches F.C."/>
            <person name="Santos D.E."/>
            <person name="Santos C.G."/>
            <person name="Vieira J."/>
            <person name="Lopes T.F."/>
            <person name="Barchuk A.R."/>
            <person name="Hartfelder K."/>
            <person name="Simoes Z.L.P."/>
            <person name="Bitondi M.M.G."/>
            <person name="Pinheiro D.G."/>
        </authorList>
    </citation>
    <scope>NUCLEOTIDE SEQUENCE</scope>
    <source>
        <strain evidence="13">USP_RPSP 00005682</strain>
        <tissue evidence="13">Whole individual</tissue>
    </source>
</reference>
<dbReference type="InterPro" id="IPR036544">
    <property type="entry name" value="QCR7_sf"/>
</dbReference>
<dbReference type="OrthoDB" id="425749at2759"/>
<evidence type="ECO:0000256" key="8">
    <source>
        <dbReference type="ARBA" id="ARBA00023128"/>
    </source>
</evidence>
<gene>
    <name evidence="13" type="ORF">E2986_02102</name>
</gene>
<comment type="subunit">
    <text evidence="11">Component of the ubiquinol-cytochrome c oxidoreductase (cytochrome b-c1 complex, complex III, CIII), a multisubunit enzyme composed of 11 subunits. The complex is composed of 3 respiratory subunits cytochrome b, cytochrome c1 and Rieske protein UQCRFS1, 2 core protein subunits UQCRC1/QCR1 and UQCRC2/QCR2, and 6 low-molecular weight protein subunits UQCRH/QCR6, UQCRB/QCR7, UQCRQ/QCR8, UQCR10/QCR9, UQCR11/QCR10 and subunit 9, the cleavage product of Rieske protein UQCRFS1. The complex exists as an obligatory dimer and forms supercomplexes (SCs) in the inner mitochondrial membrane with NADH-ubiquinone oxidoreductase (complex I, CI) and cytochrome c oxidase (complex IV, CIV), resulting in different assemblies (supercomplex SCI(1)III(2)IV(1) and megacomplex MCI(2)III(2)IV(2)).</text>
</comment>
<evidence type="ECO:0000256" key="11">
    <source>
        <dbReference type="ARBA" id="ARBA00046393"/>
    </source>
</evidence>
<comment type="caution">
    <text evidence="13">The sequence shown here is derived from an EMBL/GenBank/DDBJ whole genome shotgun (WGS) entry which is preliminary data.</text>
</comment>
<evidence type="ECO:0000313" key="14">
    <source>
        <dbReference type="Proteomes" id="UP000655588"/>
    </source>
</evidence>
<comment type="subcellular location">
    <subcellularLocation>
        <location evidence="1">Mitochondrion inner membrane</location>
        <topology evidence="1">Peripheral membrane protein</topology>
        <orientation evidence="1">Matrix side</orientation>
    </subcellularLocation>
</comment>
<dbReference type="EMBL" id="WNWW01000345">
    <property type="protein sequence ID" value="KAF3426041.1"/>
    <property type="molecule type" value="Genomic_DNA"/>
</dbReference>
<proteinExistence type="inferred from homology"/>
<evidence type="ECO:0000256" key="12">
    <source>
        <dbReference type="PIRNR" id="PIRNR000022"/>
    </source>
</evidence>
<organism evidence="13 14">
    <name type="scientific">Frieseomelitta varia</name>
    <dbReference type="NCBI Taxonomy" id="561572"/>
    <lineage>
        <taxon>Eukaryota</taxon>
        <taxon>Metazoa</taxon>
        <taxon>Ecdysozoa</taxon>
        <taxon>Arthropoda</taxon>
        <taxon>Hexapoda</taxon>
        <taxon>Insecta</taxon>
        <taxon>Pterygota</taxon>
        <taxon>Neoptera</taxon>
        <taxon>Endopterygota</taxon>
        <taxon>Hymenoptera</taxon>
        <taxon>Apocrita</taxon>
        <taxon>Aculeata</taxon>
        <taxon>Apoidea</taxon>
        <taxon>Anthophila</taxon>
        <taxon>Apidae</taxon>
        <taxon>Frieseomelitta</taxon>
    </lineage>
</organism>
<comment type="subunit">
    <text evidence="10">Component of the ubiquinol-cytochrome c oxidoreductase (cytochrome b-c1 complex, complex III, CIII), a multisubunit enzyme composed of 3 respiratory subunits cytochrome b, cytochrome c1 and Rieske protein, 2 core protein subunits, and additional low-molecular weight protein subunits. The complex exists as an obligatory dimer and forms supercomplexes (SCs) in the inner mitochondrial membrane with cytochrome c oxidase (complex IV, CIV).</text>
</comment>
<comment type="function">
    <text evidence="12">Component of the ubiquinol-cytochrome c oxidoreductase, a multisubunit transmembrane complex that is part of the mitochondrial electron transport chain which drives oxidative phosphorylation.</text>
</comment>
<dbReference type="PANTHER" id="PTHR12022">
    <property type="entry name" value="UBIQUINOL-CYTOCHROME C REDUCTASE COMPLEX 14 KD PROTEIN"/>
    <property type="match status" value="1"/>
</dbReference>
<dbReference type="GO" id="GO:0045275">
    <property type="term" value="C:respiratory chain complex III"/>
    <property type="evidence" value="ECO:0007669"/>
    <property type="project" value="InterPro"/>
</dbReference>
<name>A0A833VNP8_9HYME</name>
<sequence length="110" mass="13458">MEGLAKYLNRVFPSLRKWIFTAAEWNQYGLYKDDLIAEDNDDVIEALRRLPPHLIEERNFRIIRAAQLDCQKKVLPKEQWIKYEDDIEYLTPYVDEVRREREEREEWNAE</sequence>
<dbReference type="Gene3D" id="1.10.1090.10">
    <property type="entry name" value="Cytochrome b-c1 complex subunit 7"/>
    <property type="match status" value="1"/>
</dbReference>
<keyword evidence="5 12" id="KW-0679">Respiratory chain</keyword>
<evidence type="ECO:0000256" key="10">
    <source>
        <dbReference type="ARBA" id="ARBA00038521"/>
    </source>
</evidence>
<dbReference type="FunFam" id="1.10.1090.10:FF:000001">
    <property type="entry name" value="Cytochrome b-c1 complex subunit 7"/>
    <property type="match status" value="1"/>
</dbReference>
<dbReference type="AlphaFoldDB" id="A0A833VNP8"/>
<dbReference type="InterPro" id="IPR003197">
    <property type="entry name" value="QCR7"/>
</dbReference>
<evidence type="ECO:0000256" key="5">
    <source>
        <dbReference type="ARBA" id="ARBA00022660"/>
    </source>
</evidence>
<dbReference type="PANTHER" id="PTHR12022:SF0">
    <property type="entry name" value="CYTOCHROME B-C1 COMPLEX SUBUNIT 7"/>
    <property type="match status" value="1"/>
</dbReference>
<evidence type="ECO:0000256" key="9">
    <source>
        <dbReference type="ARBA" id="ARBA00023136"/>
    </source>
</evidence>
<dbReference type="SUPFAM" id="SSF81524">
    <property type="entry name" value="14 kDa protein of cytochrome bc1 complex (Ubiquinol-cytochrome c reductase)"/>
    <property type="match status" value="1"/>
</dbReference>
<keyword evidence="14" id="KW-1185">Reference proteome</keyword>
<evidence type="ECO:0000256" key="1">
    <source>
        <dbReference type="ARBA" id="ARBA00004443"/>
    </source>
</evidence>
<protein>
    <recommendedName>
        <fullName evidence="3 12">Cytochrome b-c1 complex subunit 7</fullName>
    </recommendedName>
</protein>
<dbReference type="PIRSF" id="PIRSF000022">
    <property type="entry name" value="Bc1_14K"/>
    <property type="match status" value="1"/>
</dbReference>
<keyword evidence="7 12" id="KW-0249">Electron transport</keyword>
<evidence type="ECO:0000256" key="2">
    <source>
        <dbReference type="ARBA" id="ARBA00008554"/>
    </source>
</evidence>
<evidence type="ECO:0000256" key="6">
    <source>
        <dbReference type="ARBA" id="ARBA00022792"/>
    </source>
</evidence>
<evidence type="ECO:0000256" key="3">
    <source>
        <dbReference type="ARBA" id="ARBA00016323"/>
    </source>
</evidence>
<keyword evidence="4 12" id="KW-0813">Transport</keyword>
<keyword evidence="9 12" id="KW-0472">Membrane</keyword>